<dbReference type="AlphaFoldDB" id="A0AA87W6M4"/>
<feature type="region of interest" description="Disordered" evidence="1">
    <location>
        <begin position="31"/>
        <end position="64"/>
    </location>
</feature>
<evidence type="ECO:0000313" key="3">
    <source>
        <dbReference type="Proteomes" id="UP000625079"/>
    </source>
</evidence>
<dbReference type="EMBL" id="BMHC01000011">
    <property type="protein sequence ID" value="GGI28136.1"/>
    <property type="molecule type" value="Genomic_DNA"/>
</dbReference>
<organism evidence="2 3">
    <name type="scientific">Bradyrhizobium guangdongense</name>
    <dbReference type="NCBI Taxonomy" id="1325090"/>
    <lineage>
        <taxon>Bacteria</taxon>
        <taxon>Pseudomonadati</taxon>
        <taxon>Pseudomonadota</taxon>
        <taxon>Alphaproteobacteria</taxon>
        <taxon>Hyphomicrobiales</taxon>
        <taxon>Nitrobacteraceae</taxon>
        <taxon>Bradyrhizobium</taxon>
    </lineage>
</organism>
<evidence type="ECO:0000256" key="1">
    <source>
        <dbReference type="SAM" id="MobiDB-lite"/>
    </source>
</evidence>
<sequence>MLPAEMTSTAAKPRMILARNRRVGNKLRLDGDAVRPDIPNPHSVFSRDPEAPRPQTWMRKTKAESIKGGKFVRSVFGSGESQLREGGPERARVLRPTGKRLILTVLVRQ</sequence>
<proteinExistence type="predicted"/>
<name>A0AA87W6M4_9BRAD</name>
<protein>
    <submittedName>
        <fullName evidence="2">Uncharacterized protein</fullName>
    </submittedName>
</protein>
<comment type="caution">
    <text evidence="2">The sequence shown here is derived from an EMBL/GenBank/DDBJ whole genome shotgun (WGS) entry which is preliminary data.</text>
</comment>
<reference evidence="2" key="2">
    <citation type="submission" date="2022-12" db="EMBL/GenBank/DDBJ databases">
        <authorList>
            <person name="Sun Q."/>
            <person name="Zhou Y."/>
        </authorList>
    </citation>
    <scope>NUCLEOTIDE SEQUENCE</scope>
    <source>
        <strain evidence="2">CGMCC 1.15034</strain>
    </source>
</reference>
<evidence type="ECO:0000313" key="2">
    <source>
        <dbReference type="EMBL" id="GGI28136.1"/>
    </source>
</evidence>
<gene>
    <name evidence="2" type="ORF">GCM10010987_47890</name>
</gene>
<dbReference type="Proteomes" id="UP000625079">
    <property type="component" value="Unassembled WGS sequence"/>
</dbReference>
<reference evidence="2" key="1">
    <citation type="journal article" date="2014" name="Int. J. Syst. Evol. Microbiol.">
        <title>Complete genome sequence of Corynebacterium casei LMG S-19264T (=DSM 44701T), isolated from a smear-ripened cheese.</title>
        <authorList>
            <consortium name="US DOE Joint Genome Institute (JGI-PGF)"/>
            <person name="Walter F."/>
            <person name="Albersmeier A."/>
            <person name="Kalinowski J."/>
            <person name="Ruckert C."/>
        </authorList>
    </citation>
    <scope>NUCLEOTIDE SEQUENCE</scope>
    <source>
        <strain evidence="2">CGMCC 1.15034</strain>
    </source>
</reference>
<accession>A0AA87W6M4</accession>